<dbReference type="FunFam" id="3.40.50.300:FF:000871">
    <property type="entry name" value="Chromatin structure-remodeling complex protein SYD"/>
    <property type="match status" value="1"/>
</dbReference>
<feature type="compositionally biased region" description="Basic and acidic residues" evidence="10">
    <location>
        <begin position="2566"/>
        <end position="2578"/>
    </location>
</feature>
<dbReference type="Gene3D" id="3.40.50.300">
    <property type="entry name" value="P-loop containing nucleotide triphosphate hydrolases"/>
    <property type="match status" value="1"/>
</dbReference>
<feature type="compositionally biased region" description="Polar residues" evidence="10">
    <location>
        <begin position="3215"/>
        <end position="3230"/>
    </location>
</feature>
<evidence type="ECO:0000256" key="2">
    <source>
        <dbReference type="ARBA" id="ARBA00022741"/>
    </source>
</evidence>
<evidence type="ECO:0000259" key="12">
    <source>
        <dbReference type="PROSITE" id="PS51194"/>
    </source>
</evidence>
<keyword evidence="2" id="KW-0547">Nucleotide-binding</keyword>
<feature type="compositionally biased region" description="Polar residues" evidence="10">
    <location>
        <begin position="2367"/>
        <end position="2384"/>
    </location>
</feature>
<dbReference type="OrthoDB" id="5857104at2759"/>
<dbReference type="InterPro" id="IPR014012">
    <property type="entry name" value="HSA_dom"/>
</dbReference>
<comment type="caution">
    <text evidence="14">The sequence shown here is derived from an EMBL/GenBank/DDBJ whole genome shotgun (WGS) entry which is preliminary data.</text>
</comment>
<dbReference type="SMART" id="SM00487">
    <property type="entry name" value="DEXDc"/>
    <property type="match status" value="1"/>
</dbReference>
<feature type="compositionally biased region" description="Polar residues" evidence="10">
    <location>
        <begin position="610"/>
        <end position="628"/>
    </location>
</feature>
<feature type="region of interest" description="Disordered" evidence="10">
    <location>
        <begin position="610"/>
        <end position="632"/>
    </location>
</feature>
<feature type="compositionally biased region" description="Basic and acidic residues" evidence="10">
    <location>
        <begin position="2647"/>
        <end position="2660"/>
    </location>
</feature>
<gene>
    <name evidence="14" type="ORF">CCACVL1_13883</name>
</gene>
<evidence type="ECO:0000313" key="14">
    <source>
        <dbReference type="EMBL" id="OMO79144.1"/>
    </source>
</evidence>
<feature type="coiled-coil region" evidence="9">
    <location>
        <begin position="926"/>
        <end position="953"/>
    </location>
</feature>
<dbReference type="PROSITE" id="PS51204">
    <property type="entry name" value="HSA"/>
    <property type="match status" value="1"/>
</dbReference>
<feature type="region of interest" description="Disordered" evidence="10">
    <location>
        <begin position="143"/>
        <end position="207"/>
    </location>
</feature>
<feature type="region of interest" description="Disordered" evidence="10">
    <location>
        <begin position="542"/>
        <end position="572"/>
    </location>
</feature>
<evidence type="ECO:0000313" key="15">
    <source>
        <dbReference type="Proteomes" id="UP000188268"/>
    </source>
</evidence>
<feature type="compositionally biased region" description="Basic and acidic residues" evidence="10">
    <location>
        <begin position="3231"/>
        <end position="3245"/>
    </location>
</feature>
<comment type="subcellular location">
    <subcellularLocation>
        <location evidence="1">Nucleus</location>
    </subcellularLocation>
</comment>
<feature type="compositionally biased region" description="Basic and acidic residues" evidence="10">
    <location>
        <begin position="2410"/>
        <end position="2423"/>
    </location>
</feature>
<evidence type="ECO:0000256" key="4">
    <source>
        <dbReference type="ARBA" id="ARBA00022806"/>
    </source>
</evidence>
<feature type="compositionally biased region" description="Basic and acidic residues" evidence="10">
    <location>
        <begin position="505"/>
        <end position="517"/>
    </location>
</feature>
<feature type="compositionally biased region" description="Low complexity" evidence="10">
    <location>
        <begin position="1780"/>
        <end position="1793"/>
    </location>
</feature>
<feature type="compositionally biased region" description="Basic and acidic residues" evidence="10">
    <location>
        <begin position="3191"/>
        <end position="3209"/>
    </location>
</feature>
<evidence type="ECO:0000256" key="1">
    <source>
        <dbReference type="ARBA" id="ARBA00004123"/>
    </source>
</evidence>
<dbReference type="Proteomes" id="UP000188268">
    <property type="component" value="Unassembled WGS sequence"/>
</dbReference>
<dbReference type="Pfam" id="PF00176">
    <property type="entry name" value="SNF2-rel_dom"/>
    <property type="match status" value="1"/>
</dbReference>
<dbReference type="InterPro" id="IPR038718">
    <property type="entry name" value="SNF2-like_sf"/>
</dbReference>
<feature type="compositionally biased region" description="Polar residues" evidence="10">
    <location>
        <begin position="1822"/>
        <end position="1833"/>
    </location>
</feature>
<evidence type="ECO:0000256" key="10">
    <source>
        <dbReference type="SAM" id="MobiDB-lite"/>
    </source>
</evidence>
<evidence type="ECO:0000256" key="7">
    <source>
        <dbReference type="ARBA" id="ARBA00023163"/>
    </source>
</evidence>
<feature type="region of interest" description="Disordered" evidence="10">
    <location>
        <begin position="1579"/>
        <end position="2060"/>
    </location>
</feature>
<feature type="compositionally biased region" description="Polar residues" evidence="10">
    <location>
        <begin position="2586"/>
        <end position="2597"/>
    </location>
</feature>
<dbReference type="SMART" id="SM01314">
    <property type="entry name" value="SnAC"/>
    <property type="match status" value="1"/>
</dbReference>
<feature type="compositionally biased region" description="Basic and acidic residues" evidence="10">
    <location>
        <begin position="3274"/>
        <end position="3291"/>
    </location>
</feature>
<evidence type="ECO:0000256" key="3">
    <source>
        <dbReference type="ARBA" id="ARBA00022801"/>
    </source>
</evidence>
<feature type="compositionally biased region" description="Polar residues" evidence="10">
    <location>
        <begin position="1734"/>
        <end position="1769"/>
    </location>
</feature>
<dbReference type="InterPro" id="IPR014978">
    <property type="entry name" value="Gln-Leu-Gln_QLQ"/>
</dbReference>
<feature type="region of interest" description="Disordered" evidence="10">
    <location>
        <begin position="2552"/>
        <end position="2608"/>
    </location>
</feature>
<dbReference type="Pfam" id="PF14619">
    <property type="entry name" value="SnAC"/>
    <property type="match status" value="1"/>
</dbReference>
<dbReference type="Gramene" id="OMO79144">
    <property type="protein sequence ID" value="OMO79144"/>
    <property type="gene ID" value="CCACVL1_13883"/>
</dbReference>
<keyword evidence="4" id="KW-0347">Helicase</keyword>
<name>A0A1R3I9B0_COCAP</name>
<feature type="compositionally biased region" description="Polar residues" evidence="10">
    <location>
        <begin position="143"/>
        <end position="174"/>
    </location>
</feature>
<feature type="compositionally biased region" description="Pro residues" evidence="10">
    <location>
        <begin position="1661"/>
        <end position="1679"/>
    </location>
</feature>
<feature type="region of interest" description="Disordered" evidence="10">
    <location>
        <begin position="694"/>
        <end position="722"/>
    </location>
</feature>
<feature type="compositionally biased region" description="Low complexity" evidence="10">
    <location>
        <begin position="393"/>
        <end position="407"/>
    </location>
</feature>
<feature type="compositionally biased region" description="Polar residues" evidence="10">
    <location>
        <begin position="2015"/>
        <end position="2036"/>
    </location>
</feature>
<feature type="region of interest" description="Disordered" evidence="10">
    <location>
        <begin position="2441"/>
        <end position="2482"/>
    </location>
</feature>
<dbReference type="GO" id="GO:0016787">
    <property type="term" value="F:hydrolase activity"/>
    <property type="evidence" value="ECO:0007669"/>
    <property type="project" value="UniProtKB-KW"/>
</dbReference>
<evidence type="ECO:0000256" key="9">
    <source>
        <dbReference type="SAM" id="Coils"/>
    </source>
</evidence>
<proteinExistence type="predicted"/>
<feature type="region of interest" description="Disordered" evidence="10">
    <location>
        <begin position="505"/>
        <end position="527"/>
    </location>
</feature>
<feature type="region of interest" description="Disordered" evidence="10">
    <location>
        <begin position="79"/>
        <end position="106"/>
    </location>
</feature>
<dbReference type="GO" id="GO:0005524">
    <property type="term" value="F:ATP binding"/>
    <property type="evidence" value="ECO:0007669"/>
    <property type="project" value="UniProtKB-KW"/>
</dbReference>
<feature type="region of interest" description="Disordered" evidence="10">
    <location>
        <begin position="443"/>
        <end position="463"/>
    </location>
</feature>
<feature type="compositionally biased region" description="Polar residues" evidence="10">
    <location>
        <begin position="82"/>
        <end position="100"/>
    </location>
</feature>
<feature type="compositionally biased region" description="Polar residues" evidence="10">
    <location>
        <begin position="3251"/>
        <end position="3273"/>
    </location>
</feature>
<dbReference type="GO" id="GO:0048731">
    <property type="term" value="P:system development"/>
    <property type="evidence" value="ECO:0007669"/>
    <property type="project" value="UniProtKB-ARBA"/>
</dbReference>
<feature type="region of interest" description="Disordered" evidence="10">
    <location>
        <begin position="2095"/>
        <end position="2308"/>
    </location>
</feature>
<feature type="compositionally biased region" description="Polar residues" evidence="10">
    <location>
        <begin position="2727"/>
        <end position="2736"/>
    </location>
</feature>
<feature type="compositionally biased region" description="Polar residues" evidence="10">
    <location>
        <begin position="2327"/>
        <end position="2355"/>
    </location>
</feature>
<keyword evidence="5" id="KW-0067">ATP-binding</keyword>
<dbReference type="OMA" id="PECENID"/>
<dbReference type="Pfam" id="PF00271">
    <property type="entry name" value="Helicase_C"/>
    <property type="match status" value="1"/>
</dbReference>
<dbReference type="FunFam" id="3.40.50.10810:FF:000016">
    <property type="entry name" value="Chromatin structure-remodeling complex protein SYD"/>
    <property type="match status" value="1"/>
</dbReference>
<feature type="region of interest" description="Disordered" evidence="10">
    <location>
        <begin position="2749"/>
        <end position="2800"/>
    </location>
</feature>
<dbReference type="SMART" id="SM00490">
    <property type="entry name" value="HELICc"/>
    <property type="match status" value="1"/>
</dbReference>
<dbReference type="PROSITE" id="PS51192">
    <property type="entry name" value="HELICASE_ATP_BIND_1"/>
    <property type="match status" value="1"/>
</dbReference>
<evidence type="ECO:0000259" key="13">
    <source>
        <dbReference type="PROSITE" id="PS51204"/>
    </source>
</evidence>
<feature type="compositionally biased region" description="Low complexity" evidence="10">
    <location>
        <begin position="2128"/>
        <end position="2147"/>
    </location>
</feature>
<dbReference type="SMART" id="SM00951">
    <property type="entry name" value="QLQ"/>
    <property type="match status" value="1"/>
</dbReference>
<feature type="compositionally biased region" description="Basic and acidic residues" evidence="10">
    <location>
        <begin position="2462"/>
        <end position="2472"/>
    </location>
</feature>
<dbReference type="STRING" id="210143.A0A1R3I9B0"/>
<feature type="region of interest" description="Disordered" evidence="10">
    <location>
        <begin position="3166"/>
        <end position="3350"/>
    </location>
</feature>
<dbReference type="InterPro" id="IPR027417">
    <property type="entry name" value="P-loop_NTPase"/>
</dbReference>
<evidence type="ECO:0000256" key="6">
    <source>
        <dbReference type="ARBA" id="ARBA00023015"/>
    </source>
</evidence>
<feature type="compositionally biased region" description="Basic and acidic residues" evidence="10">
    <location>
        <begin position="2261"/>
        <end position="2283"/>
    </location>
</feature>
<evidence type="ECO:0000256" key="8">
    <source>
        <dbReference type="ARBA" id="ARBA00023242"/>
    </source>
</evidence>
<dbReference type="Gene3D" id="3.40.50.10810">
    <property type="entry name" value="Tandem AAA-ATPase domain"/>
    <property type="match status" value="1"/>
</dbReference>
<dbReference type="CDD" id="cd18793">
    <property type="entry name" value="SF2_C_SNF"/>
    <property type="match status" value="1"/>
</dbReference>
<dbReference type="SUPFAM" id="SSF52540">
    <property type="entry name" value="P-loop containing nucleoside triphosphate hydrolases"/>
    <property type="match status" value="2"/>
</dbReference>
<feature type="compositionally biased region" description="Polar residues" evidence="10">
    <location>
        <begin position="2751"/>
        <end position="2770"/>
    </location>
</feature>
<evidence type="ECO:0000259" key="11">
    <source>
        <dbReference type="PROSITE" id="PS51192"/>
    </source>
</evidence>
<keyword evidence="15" id="KW-1185">Reference proteome</keyword>
<keyword evidence="9" id="KW-0175">Coiled coil</keyword>
<evidence type="ECO:0000256" key="5">
    <source>
        <dbReference type="ARBA" id="ARBA00022840"/>
    </source>
</evidence>
<feature type="compositionally biased region" description="Polar residues" evidence="10">
    <location>
        <begin position="1858"/>
        <end position="1875"/>
    </location>
</feature>
<sequence length="3350" mass="364273">MASSSHNVELEAAKFLHKLIQDSKDEPAKLATKLYVILQHMKSSGKEHSMPFQVISRAMETVINRHGLDIEALKSSRLPLTGGSQTVDSTSGQYAGSSQAVPKDSKAGLAQNEMTKVEQFSSSRPPIGPSIGGHEYYQGAVTHRSSQSFDHESPSSLDTRSANSQSQDKQMNQNESKKAATKRKRGDSSSSLEPNFENSQQLDSRNVVIDSRKGKMNKAEPSGPPNYNLVPSSAQMENFPSIPGNMRSMRQNLTENVVDSTNISNLMSRAPSLKHPEEVEVSSTHNAPGQLQGGVPAAHEAFSSRGVWNQNKVGLPFDRSQLHRFSPNVVSGNMTAEIPIQQSTHTSLVSGSFGKVQGGLPATSNSYPVGEVAFSGLGQFSGSENQKHGFSKGSITSSDGLSTTSSGKVLEQDGGSSIMLADANKMAQVGRQNSASEMTMLRGTAPRDTGKSPASQSSTSSGLPFKEQQLKQLRAQCLVFLAFRNGLMPKKLHLEIALGNIFPKEDGPRKELIDQRGKAQTSNEPGNISEVVMPFGRMNNVPSGSTSAGKFPEADSLSKESDKLKMEERNGPTSDLSAIVDERKHILATRKAEAETQSYETAEPQAYLTTMSRQPESASTKGGFTVSNPGDGMENGHQQVGKVDQASSMMGANKQVNPEMMGLSGIGCHNDVSRVSMPAAIVQQDLVLERRDNGPMQFQSPEQDEEDISVSSDSLPSPKHTMSEKWIMDQQKRKLLAEQNWVLKQQKTKQRIITCYTKLKENVSSSEDISAKTKSVIELKKLQLLELQRRLRSEFLSDFFKPITNDMERLKSCKKHRHGRRVKQLEKYEQKMKEERQKRIRERQKEFFSEIEVHKERLDDVFKIRRERWKGFNKYVKEFHKRKERIHREKIDRIQREKINLLKINDVEGYLRMVQDAKSDRVKQLLKETEKYLQKLGSKLQEAKSMASRFENDMDVTRAANVVENDTSIENGDEAKASSSFSLVKETISEQPGFLKGGKLREYQMNGLRWLVSLYNNHLNGILADEMGLGKTVQVISLICYLMETKNDRGPFLVVVPSSVLPGWESEISFWAPEIHKIVYAGPPEERRRLFKERIVHQKFNILLTTYEYLMNKHDRPKLSKIQWHYIIIDEGHRIKNASCKLNADLKHYQSNHRLLLTGTPLQNNLEELWALLNFLLPNIFNSSEDFSQWFNKPFESNGDNSADEALLSEEENLLIINRLHQVLRPFVLRRLKHKVENELPEKIERLVRCEASAYQKLLMKRVEENLGAIGNSKARSVHNSVMELRNICNHPYLSQLHVEEVESLIPQHYLPPIIRLCGKLEMLDRLLPKLKATDHRVLFFSTMTRLLDVMEDYLTFKQYRYLRLDGHTSGTDRGALIDKFNQKDSPFFIFLLSIRAGGVGVNLQAADTVIIFDTDWNPQVDLQAQARAHRIGQKKDVLVLRFETVQTVEEQVRAAAEHKLGVANQSITAGFFDNNTSAEDRREYLESLLRECKKEEAAPVLDDDALNDLLARSESEIDVFESIDKQRREEEMAKWKNVVFESGMDGSKPIPPLPSRLVTDDDLKEFYEAMKLYDAPKNEMPPNVGVKRKGESLGGLDTRRYGRGKRAREVRSYEEQWTEEEFEKMCQVDSPESPKVKEETPEKNLPKDASMGTVSSTEPRAPPLPTPQPPQPPQPLPTEPAQLSQQPNKDATPPSKRGRGRPRRVSVDKTPTTPVPPAPSATSKVDVGLQKGAESSSSVSPAPDPHNSTGVSQNLLPNTASDSATLGESNPPGFSPPVQSRGQGRKTQTGGQAPRRRGKKQEPAISAAADTSAVPAPKLIDQSQIKSVSGPDSQVAAVSGAVPGASTVPMAECANLPPTSSGPGISLNSQSTPIPSDALIAQSAQPCPTVPVQGRGSGRKAQSVAGTPRRRGKKQAQLSSAALDVSAGQGSKPNPQAQDKAADAAPNNVNAMSSNQERDASDLTKVIQEQMQGTHAPAATTGQIPLSVEEHHDLFQGKQPARSRAADDSPAEVQIQNADVNDNASVVTATSPEGSSQKDKSGDVCDNQGGAVPLQPAVSQTSVDLVKNQISEDKVHTALSTVKTASSVASATMDCLPTSNPVEGPNKTLPSPDAKIASGAQPFSTHAPVASAPQSVSSSPAEPVQVKRPGRKPTNRAEAPRRRGRKPSIPDASSGQDSRVNSQPQSKSRDSLVNKATAVKSNQDSSPHDTPNVTQTADVNDVARVMKEIFSETCSSKTKVSESAGSEGRNTSPGPLSSKMVEEVAKSQGLDGKKCLPPHEKAATACDIPTEEHKKQSETEPDMKGVDVNTSVVVMAADSLKPECKTLTSSDNIADSRQISTEHLMTESEMQIGSASPLDACEKIDSSQGTPAPLSDHTSSKVQPESPGAVHLPQTSDSDKTNIEPASEESPKADDNGGDNHKVVLSVSCVEEPAIKECETNKESPLMTEVSSGNEAGSSLKESHRASDGDIKTTGPNDTPMETLVTSVETFVSDQSTVNLKDAVPACQTATLAEALDNCVVDGQSGSSKAKEDPLLEPAITIAAESADLELVPHDGRASEQPLVVKDREDDGVKIDNMEVDPSETKVSSLKNFTAESSRDENTEDDHVQVTEVKPFEPLPSKPAVPTLEIAAPVPGMLQDNNIDCSWKDADPNESEEKPPISGSVSLVPQCQSATSSENISDSRQPCCETTRTESNMDVDCKVHMSSTEKKDFASPRSKSREGDSTDLTVRPSCSQTDLSVASLTKVETHQLNQNSSRNETGISSNDSPEQLPCEAESCHDKSGSLEVPTILDHNSESEVNPCTVEAPALVETNFECEAVQNNECEAEPSLDKSGLVEAPAMVGNSSECETKPCADKSGMVEARAVVEINSECEAEPSMKSSPIAYVENVGSAAMSTEPDVNDVPPPVTSNISQSSVHSGTVELPAITKNELGKETELSLDRSLQSSATDRGSVEALNVPTDSHALIDHHSKAAAAERCGEATIGGLEICEKSDDPGAAPLLEDMAISDNLDGPSSGSENRRDYVSEPIHLGSSESTSTEVTAKDDQVQLSSAVEIGDRNSVDFSNEEVHFSQQPAAQNDLAIESANTDLVLEVHGEKSSVGIEGIGGAHIDKDVDPLETKASVGKDIVAIPSSIELVPGDQSKVHLEVGVASTEDSVQVQVENTVVEPSEERETSSEVTTKESPNGEHVLNHPSDELPGIEKTEVDHVGPSSVGPNSQEVKASSLQSGDSDHKELAEKSDIKLVEACNVESNPTEGPSSTQGISDESANQEVRNDGQARTELQVEDHAEASQQVEVEVTDVSPMEIDPTVTEATEQSKVESNDVSNMEIDPPETKVPSPGPGADETNA</sequence>
<dbReference type="InterPro" id="IPR029295">
    <property type="entry name" value="SnAC"/>
</dbReference>
<feature type="region of interest" description="Disordered" evidence="10">
    <location>
        <begin position="116"/>
        <end position="135"/>
    </location>
</feature>
<dbReference type="GO" id="GO:0004386">
    <property type="term" value="F:helicase activity"/>
    <property type="evidence" value="ECO:0007669"/>
    <property type="project" value="UniProtKB-KW"/>
</dbReference>
<organism evidence="14 15">
    <name type="scientific">Corchorus capsularis</name>
    <name type="common">Jute</name>
    <dbReference type="NCBI Taxonomy" id="210143"/>
    <lineage>
        <taxon>Eukaryota</taxon>
        <taxon>Viridiplantae</taxon>
        <taxon>Streptophyta</taxon>
        <taxon>Embryophyta</taxon>
        <taxon>Tracheophyta</taxon>
        <taxon>Spermatophyta</taxon>
        <taxon>Magnoliopsida</taxon>
        <taxon>eudicotyledons</taxon>
        <taxon>Gunneridae</taxon>
        <taxon>Pentapetalae</taxon>
        <taxon>rosids</taxon>
        <taxon>malvids</taxon>
        <taxon>Malvales</taxon>
        <taxon>Malvaceae</taxon>
        <taxon>Grewioideae</taxon>
        <taxon>Apeibeae</taxon>
        <taxon>Corchorus</taxon>
    </lineage>
</organism>
<dbReference type="GO" id="GO:0006355">
    <property type="term" value="P:regulation of DNA-templated transcription"/>
    <property type="evidence" value="ECO:0007669"/>
    <property type="project" value="InterPro"/>
</dbReference>
<dbReference type="InterPro" id="IPR001650">
    <property type="entry name" value="Helicase_C-like"/>
</dbReference>
<feature type="compositionally biased region" description="Basic and acidic residues" evidence="10">
    <location>
        <begin position="2700"/>
        <end position="2725"/>
    </location>
</feature>
<keyword evidence="3" id="KW-0378">Hydrolase</keyword>
<feature type="compositionally biased region" description="Basic and acidic residues" evidence="10">
    <location>
        <begin position="2291"/>
        <end position="2306"/>
    </location>
</feature>
<feature type="domain" description="Helicase C-terminal" evidence="12">
    <location>
        <begin position="1323"/>
        <end position="1469"/>
    </location>
</feature>
<dbReference type="CDD" id="cd17996">
    <property type="entry name" value="DEXHc_SMARCA2_SMARCA4"/>
    <property type="match status" value="1"/>
</dbReference>
<feature type="compositionally biased region" description="Polar residues" evidence="10">
    <location>
        <begin position="2172"/>
        <end position="2187"/>
    </location>
</feature>
<feature type="region of interest" description="Disordered" evidence="10">
    <location>
        <begin position="2327"/>
        <end position="2426"/>
    </location>
</feature>
<feature type="domain" description="Helicase ATP-binding" evidence="11">
    <location>
        <begin position="1012"/>
        <end position="1179"/>
    </location>
</feature>
<dbReference type="GO" id="GO:0005634">
    <property type="term" value="C:nucleus"/>
    <property type="evidence" value="ECO:0007669"/>
    <property type="project" value="UniProtKB-SubCell"/>
</dbReference>
<feature type="compositionally biased region" description="Basic and acidic residues" evidence="10">
    <location>
        <begin position="552"/>
        <end position="570"/>
    </location>
</feature>
<feature type="region of interest" description="Disordered" evidence="10">
    <location>
        <begin position="2633"/>
        <end position="2736"/>
    </location>
</feature>
<dbReference type="EMBL" id="AWWV01010461">
    <property type="protein sequence ID" value="OMO79144.1"/>
    <property type="molecule type" value="Genomic_DNA"/>
</dbReference>
<feature type="compositionally biased region" description="Basic and acidic residues" evidence="10">
    <location>
        <begin position="1633"/>
        <end position="1647"/>
    </location>
</feature>
<keyword evidence="6" id="KW-0805">Transcription regulation</keyword>
<feature type="domain" description="HSA" evidence="13">
    <location>
        <begin position="830"/>
        <end position="904"/>
    </location>
</feature>
<feature type="compositionally biased region" description="Polar residues" evidence="10">
    <location>
        <begin position="2664"/>
        <end position="2697"/>
    </location>
</feature>
<accession>A0A1R3I9B0</accession>
<dbReference type="InterPro" id="IPR014001">
    <property type="entry name" value="Helicase_ATP-bd"/>
</dbReference>
<dbReference type="PROSITE" id="PS51194">
    <property type="entry name" value="HELICASE_CTER"/>
    <property type="match status" value="1"/>
</dbReference>
<feature type="compositionally biased region" description="Low complexity" evidence="10">
    <location>
        <begin position="1836"/>
        <end position="1849"/>
    </location>
</feature>
<protein>
    <submittedName>
        <fullName evidence="14">SNF2-related protein</fullName>
    </submittedName>
</protein>
<feature type="region of interest" description="Disordered" evidence="10">
    <location>
        <begin position="385"/>
        <end position="409"/>
    </location>
</feature>
<dbReference type="InterPro" id="IPR000330">
    <property type="entry name" value="SNF2_N"/>
</dbReference>
<feature type="compositionally biased region" description="Basic and acidic residues" evidence="10">
    <location>
        <begin position="2598"/>
        <end position="2608"/>
    </location>
</feature>
<dbReference type="InterPro" id="IPR049730">
    <property type="entry name" value="SNF2/RAD54-like_C"/>
</dbReference>
<feature type="compositionally biased region" description="Polar residues" evidence="10">
    <location>
        <begin position="452"/>
        <end position="462"/>
    </location>
</feature>
<dbReference type="GO" id="GO:0042393">
    <property type="term" value="F:histone binding"/>
    <property type="evidence" value="ECO:0007669"/>
    <property type="project" value="InterPro"/>
</dbReference>
<keyword evidence="7" id="KW-0804">Transcription</keyword>
<feature type="compositionally biased region" description="Polar residues" evidence="10">
    <location>
        <begin position="2233"/>
        <end position="2256"/>
    </location>
</feature>
<keyword evidence="8" id="KW-0539">Nucleus</keyword>
<feature type="compositionally biased region" description="Polar residues" evidence="10">
    <location>
        <begin position="188"/>
        <end position="204"/>
    </location>
</feature>
<feature type="compositionally biased region" description="Low complexity" evidence="10">
    <location>
        <begin position="1934"/>
        <end position="1949"/>
    </location>
</feature>
<reference evidence="14 15" key="1">
    <citation type="submission" date="2013-09" db="EMBL/GenBank/DDBJ databases">
        <title>Corchorus capsularis genome sequencing.</title>
        <authorList>
            <person name="Alam M."/>
            <person name="Haque M.S."/>
            <person name="Islam M.S."/>
            <person name="Emdad E.M."/>
            <person name="Islam M.M."/>
            <person name="Ahmed B."/>
            <person name="Halim A."/>
            <person name="Hossen Q.M.M."/>
            <person name="Hossain M.Z."/>
            <person name="Ahmed R."/>
            <person name="Khan M.M."/>
            <person name="Islam R."/>
            <person name="Rashid M.M."/>
            <person name="Khan S.A."/>
            <person name="Rahman M.S."/>
            <person name="Alam M."/>
        </authorList>
    </citation>
    <scope>NUCLEOTIDE SEQUENCE [LARGE SCALE GENOMIC DNA]</scope>
    <source>
        <strain evidence="15">cv. CVL-1</strain>
        <tissue evidence="14">Whole seedling</tissue>
    </source>
</reference>
<feature type="compositionally biased region" description="Polar residues" evidence="10">
    <location>
        <begin position="2200"/>
        <end position="2219"/>
    </location>
</feature>
<dbReference type="PANTHER" id="PTHR10799">
    <property type="entry name" value="SNF2/RAD54 HELICASE FAMILY"/>
    <property type="match status" value="1"/>
</dbReference>